<organism evidence="2 3">
    <name type="scientific">Vibrio penaeicida</name>
    <dbReference type="NCBI Taxonomy" id="104609"/>
    <lineage>
        <taxon>Bacteria</taxon>
        <taxon>Pseudomonadati</taxon>
        <taxon>Pseudomonadota</taxon>
        <taxon>Gammaproteobacteria</taxon>
        <taxon>Vibrionales</taxon>
        <taxon>Vibrionaceae</taxon>
        <taxon>Vibrio</taxon>
    </lineage>
</organism>
<evidence type="ECO:0000256" key="1">
    <source>
        <dbReference type="SAM" id="SignalP"/>
    </source>
</evidence>
<comment type="caution">
    <text evidence="2">The sequence shown here is derived from an EMBL/GenBank/DDBJ whole genome shotgun (WGS) entry which is preliminary data.</text>
</comment>
<dbReference type="SUPFAM" id="SSF52833">
    <property type="entry name" value="Thioredoxin-like"/>
    <property type="match status" value="1"/>
</dbReference>
<name>A0AAV5NZ53_9VIBR</name>
<dbReference type="InterPro" id="IPR036249">
    <property type="entry name" value="Thioredoxin-like_sf"/>
</dbReference>
<feature type="signal peptide" evidence="1">
    <location>
        <begin position="1"/>
        <end position="24"/>
    </location>
</feature>
<protein>
    <recommendedName>
        <fullName evidence="4">DUF1223 domain-containing protein</fullName>
    </recommendedName>
</protein>
<dbReference type="PANTHER" id="PTHR36057">
    <property type="match status" value="1"/>
</dbReference>
<accession>A0AAV5NZ53</accession>
<dbReference type="Proteomes" id="UP001156690">
    <property type="component" value="Unassembled WGS sequence"/>
</dbReference>
<dbReference type="AlphaFoldDB" id="A0AAV5NZ53"/>
<dbReference type="InterPro" id="IPR010634">
    <property type="entry name" value="DUF1223"/>
</dbReference>
<reference evidence="3" key="1">
    <citation type="journal article" date="2019" name="Int. J. Syst. Evol. Microbiol.">
        <title>The Global Catalogue of Microorganisms (GCM) 10K type strain sequencing project: providing services to taxonomists for standard genome sequencing and annotation.</title>
        <authorList>
            <consortium name="The Broad Institute Genomics Platform"/>
            <consortium name="The Broad Institute Genome Sequencing Center for Infectious Disease"/>
            <person name="Wu L."/>
            <person name="Ma J."/>
        </authorList>
    </citation>
    <scope>NUCLEOTIDE SEQUENCE [LARGE SCALE GENOMIC DNA]</scope>
    <source>
        <strain evidence="3">NBRC 15640</strain>
    </source>
</reference>
<feature type="chain" id="PRO_5043428198" description="DUF1223 domain-containing protein" evidence="1">
    <location>
        <begin position="25"/>
        <end position="237"/>
    </location>
</feature>
<sequence>MNNRYFTILGLSAPALLMSTSVSAQTWTHQGQPAQLVELFTSEGCSSCPPADRFLSKFQSSAKLWEEIIPVAFHVDYWDYLGWKDEFAHPAYSQRQRLYRAYGSISSVYTPGFVVDGKEWRGFFSRSPLPTKSQNDRGVLTLEKNQDDFSLKYDQKGKYTAHLVLLAMDEKTKIKAGENRGRELEHDFVVLNKYQMNAEQHWDFQNIMASNNADAVAVWLTQGNQSQPVQTVAGYIR</sequence>
<gene>
    <name evidence="2" type="ORF">GCM10007932_51030</name>
</gene>
<proteinExistence type="predicted"/>
<evidence type="ECO:0000313" key="3">
    <source>
        <dbReference type="Proteomes" id="UP001156690"/>
    </source>
</evidence>
<keyword evidence="3" id="KW-1185">Reference proteome</keyword>
<dbReference type="EMBL" id="BSNX01000075">
    <property type="protein sequence ID" value="GLQ75740.1"/>
    <property type="molecule type" value="Genomic_DNA"/>
</dbReference>
<evidence type="ECO:0008006" key="4">
    <source>
        <dbReference type="Google" id="ProtNLM"/>
    </source>
</evidence>
<evidence type="ECO:0000313" key="2">
    <source>
        <dbReference type="EMBL" id="GLQ75740.1"/>
    </source>
</evidence>
<dbReference type="PANTHER" id="PTHR36057:SF1">
    <property type="entry name" value="LIPOPROTEIN LIPID ATTACHMENT SITE-LIKE PROTEIN, PUTATIVE (DUF1223)-RELATED"/>
    <property type="match status" value="1"/>
</dbReference>
<dbReference type="Pfam" id="PF06764">
    <property type="entry name" value="DUF1223"/>
    <property type="match status" value="1"/>
</dbReference>
<keyword evidence="1" id="KW-0732">Signal</keyword>